<reference evidence="2" key="1">
    <citation type="submission" date="2021-01" db="EMBL/GenBank/DDBJ databases">
        <title>Whole genome shotgun sequence of Virgisporangium aurantiacum NBRC 16421.</title>
        <authorList>
            <person name="Komaki H."/>
            <person name="Tamura T."/>
        </authorList>
    </citation>
    <scope>NUCLEOTIDE SEQUENCE</scope>
    <source>
        <strain evidence="2">NBRC 16421</strain>
    </source>
</reference>
<keyword evidence="1" id="KW-0812">Transmembrane</keyword>
<protein>
    <submittedName>
        <fullName evidence="2">Uncharacterized protein</fullName>
    </submittedName>
</protein>
<sequence>MTTDLTAALTDLAQASAPPSSIDAARARAAGRRRMRLRKAAWTSGIITVALAATLTPAALMIPVDPSPAASDPPAVDRSRSPLVSRVEFGWLPSYFGAVSYNEGYHGVFADARGTEPTGHVGEFGLMPTVVLSAYPRGTEPTPDRLVNESLDLPTPNPPRWHQVPAPAVNKRPAYWVTEDAADPLNGGDIHLRWQVARDQWVEIHAYYLPDDAPKQEVVLRIAAAARVGDRAVPMPFYITGMPAGFELDEANLLRRPFLPGGPPWSAGLLYFVPGTTYTLGIGVSPTAPQEPSRGKTCWTVDAFDLCITAVNGVPPALDAIGGLEGLRSRITILGSDDRNWTTDVLR</sequence>
<dbReference type="RefSeq" id="WP_204007866.1">
    <property type="nucleotide sequence ID" value="NZ_BOPG01000077.1"/>
</dbReference>
<comment type="caution">
    <text evidence="2">The sequence shown here is derived from an EMBL/GenBank/DDBJ whole genome shotgun (WGS) entry which is preliminary data.</text>
</comment>
<evidence type="ECO:0000256" key="1">
    <source>
        <dbReference type="SAM" id="Phobius"/>
    </source>
</evidence>
<proteinExistence type="predicted"/>
<evidence type="ECO:0000313" key="3">
    <source>
        <dbReference type="Proteomes" id="UP000612585"/>
    </source>
</evidence>
<gene>
    <name evidence="2" type="ORF">Vau01_098190</name>
</gene>
<dbReference type="EMBL" id="BOPG01000077">
    <property type="protein sequence ID" value="GIJ62303.1"/>
    <property type="molecule type" value="Genomic_DNA"/>
</dbReference>
<dbReference type="AlphaFoldDB" id="A0A8J3ZJ00"/>
<evidence type="ECO:0000313" key="2">
    <source>
        <dbReference type="EMBL" id="GIJ62303.1"/>
    </source>
</evidence>
<organism evidence="2 3">
    <name type="scientific">Virgisporangium aurantiacum</name>
    <dbReference type="NCBI Taxonomy" id="175570"/>
    <lineage>
        <taxon>Bacteria</taxon>
        <taxon>Bacillati</taxon>
        <taxon>Actinomycetota</taxon>
        <taxon>Actinomycetes</taxon>
        <taxon>Micromonosporales</taxon>
        <taxon>Micromonosporaceae</taxon>
        <taxon>Virgisporangium</taxon>
    </lineage>
</organism>
<keyword evidence="1" id="KW-1133">Transmembrane helix</keyword>
<name>A0A8J3ZJ00_9ACTN</name>
<dbReference type="Proteomes" id="UP000612585">
    <property type="component" value="Unassembled WGS sequence"/>
</dbReference>
<keyword evidence="1" id="KW-0472">Membrane</keyword>
<feature type="transmembrane region" description="Helical" evidence="1">
    <location>
        <begin position="40"/>
        <end position="62"/>
    </location>
</feature>
<keyword evidence="3" id="KW-1185">Reference proteome</keyword>
<accession>A0A8J3ZJ00</accession>